<dbReference type="CDD" id="cd13934">
    <property type="entry name" value="RNase_H_Dikarya_like"/>
    <property type="match status" value="1"/>
</dbReference>
<dbReference type="PROSITE" id="PS50879">
    <property type="entry name" value="RNASE_H_1"/>
    <property type="match status" value="1"/>
</dbReference>
<sequence>MADPRYDWDDMAAPYLDIRGADPLESISAVLLEHMDLDHAAALALLKVRMLIDVSEYEHDDGFPADPTFDRRIGQVISERVSRRDQIAAQTISDKLAKQFSMLCTKVQDMNPYFWDTLLNDADISPPSYSSMGSPEEAALACIHGKRAWEESEDALGMADTEVAPKFTTVYTPRPMPRTMAPAPPHVAEKRHATGAVFPTLFRFPLATPQQLFKHASIDGFGLHRFVSRSDSTQALVFVDGACTNNGQQSPSGGWAVVNNPSFCTSMAGFSTQASVISARLEERGPAGDSAVATSNRAELRASIAALRECNWVGEGFRSLVIATDSAYVVDGATRWSKAWLSSDWKLQNGETVKNQDLWDLLLGQIEAAKDEGLSVEFWKIARELNMEADAAAKAASTRPQSVAEFTDVVSDATPQRPNVLALLIENEHLFNDIHANLISSIASRTTFERVSSCEAALEELSRTPLSTVILIADAAITHRQALREAVLDRLHAGATVILAGQFSSSVAGGQFDRLMGTLGLPWKRGSYERTNLRLWRTAVGHPDTCGKLPPTYSAKAVYLKHVGPSGMWYTHEDDFTQAAVALAKVGQGRLGYIGDVNGETDSNQVVLALCGLL</sequence>
<evidence type="ECO:0000256" key="3">
    <source>
        <dbReference type="ARBA" id="ARBA00012180"/>
    </source>
</evidence>
<evidence type="ECO:0000256" key="2">
    <source>
        <dbReference type="ARBA" id="ARBA00005300"/>
    </source>
</evidence>
<dbReference type="OrthoDB" id="5952526at2759"/>
<evidence type="ECO:0000256" key="6">
    <source>
        <dbReference type="ARBA" id="ARBA00022759"/>
    </source>
</evidence>
<dbReference type="Pfam" id="PF00075">
    <property type="entry name" value="RNase_H"/>
    <property type="match status" value="1"/>
</dbReference>
<dbReference type="AlphaFoldDB" id="A0A136ILN5"/>
<feature type="domain" description="RNase H type-1" evidence="8">
    <location>
        <begin position="231"/>
        <end position="398"/>
    </location>
</feature>
<dbReference type="InParanoid" id="A0A136ILN5"/>
<comment type="similarity">
    <text evidence="2">Belongs to the RNase H family.</text>
</comment>
<evidence type="ECO:0000256" key="4">
    <source>
        <dbReference type="ARBA" id="ARBA00022722"/>
    </source>
</evidence>
<dbReference type="GO" id="GO:0046872">
    <property type="term" value="F:metal ion binding"/>
    <property type="evidence" value="ECO:0007669"/>
    <property type="project" value="UniProtKB-KW"/>
</dbReference>
<dbReference type="Proteomes" id="UP000070501">
    <property type="component" value="Unassembled WGS sequence"/>
</dbReference>
<reference evidence="10" key="1">
    <citation type="submission" date="2016-02" db="EMBL/GenBank/DDBJ databases">
        <title>Draft genome sequence of Microdochium bolleyi, a fungal endophyte of beachgrass.</title>
        <authorList>
            <consortium name="DOE Joint Genome Institute"/>
            <person name="David A.S."/>
            <person name="May G."/>
            <person name="Haridas S."/>
            <person name="Lim J."/>
            <person name="Wang M."/>
            <person name="Labutti K."/>
            <person name="Lipzen A."/>
            <person name="Barry K."/>
            <person name="Grigoriev I.V."/>
        </authorList>
    </citation>
    <scope>NUCLEOTIDE SEQUENCE [LARGE SCALE GENOMIC DNA]</scope>
    <source>
        <strain evidence="10">J235TASD1</strain>
    </source>
</reference>
<keyword evidence="6" id="KW-0255">Endonuclease</keyword>
<evidence type="ECO:0000256" key="7">
    <source>
        <dbReference type="ARBA" id="ARBA00022801"/>
    </source>
</evidence>
<keyword evidence="5" id="KW-0479">Metal-binding</keyword>
<dbReference type="GO" id="GO:0043137">
    <property type="term" value="P:DNA replication, removal of RNA primer"/>
    <property type="evidence" value="ECO:0007669"/>
    <property type="project" value="TreeGrafter"/>
</dbReference>
<dbReference type="EMBL" id="KQ964279">
    <property type="protein sequence ID" value="KXJ85549.1"/>
    <property type="molecule type" value="Genomic_DNA"/>
</dbReference>
<organism evidence="9 10">
    <name type="scientific">Microdochium bolleyi</name>
    <dbReference type="NCBI Taxonomy" id="196109"/>
    <lineage>
        <taxon>Eukaryota</taxon>
        <taxon>Fungi</taxon>
        <taxon>Dikarya</taxon>
        <taxon>Ascomycota</taxon>
        <taxon>Pezizomycotina</taxon>
        <taxon>Sordariomycetes</taxon>
        <taxon>Xylariomycetidae</taxon>
        <taxon>Xylariales</taxon>
        <taxon>Microdochiaceae</taxon>
        <taxon>Microdochium</taxon>
    </lineage>
</organism>
<evidence type="ECO:0000313" key="10">
    <source>
        <dbReference type="Proteomes" id="UP000070501"/>
    </source>
</evidence>
<dbReference type="InterPro" id="IPR002156">
    <property type="entry name" value="RNaseH_domain"/>
</dbReference>
<protein>
    <recommendedName>
        <fullName evidence="3">ribonuclease H</fullName>
        <ecNumber evidence="3">3.1.26.4</ecNumber>
    </recommendedName>
</protein>
<dbReference type="Gene3D" id="3.30.420.10">
    <property type="entry name" value="Ribonuclease H-like superfamily/Ribonuclease H"/>
    <property type="match status" value="1"/>
</dbReference>
<dbReference type="InterPro" id="IPR050092">
    <property type="entry name" value="RNase_H"/>
</dbReference>
<evidence type="ECO:0000313" key="9">
    <source>
        <dbReference type="EMBL" id="KXJ85549.1"/>
    </source>
</evidence>
<evidence type="ECO:0000259" key="8">
    <source>
        <dbReference type="PROSITE" id="PS50879"/>
    </source>
</evidence>
<dbReference type="PANTHER" id="PTHR10642">
    <property type="entry name" value="RIBONUCLEASE H1"/>
    <property type="match status" value="1"/>
</dbReference>
<dbReference type="SUPFAM" id="SSF53098">
    <property type="entry name" value="Ribonuclease H-like"/>
    <property type="match status" value="1"/>
</dbReference>
<dbReference type="STRING" id="196109.A0A136ILN5"/>
<gene>
    <name evidence="9" type="ORF">Micbo1qcDRAFT_169301</name>
</gene>
<dbReference type="PANTHER" id="PTHR10642:SF26">
    <property type="entry name" value="RIBONUCLEASE H1"/>
    <property type="match status" value="1"/>
</dbReference>
<evidence type="ECO:0000256" key="1">
    <source>
        <dbReference type="ARBA" id="ARBA00000077"/>
    </source>
</evidence>
<dbReference type="InterPro" id="IPR036397">
    <property type="entry name" value="RNaseH_sf"/>
</dbReference>
<dbReference type="EC" id="3.1.26.4" evidence="3"/>
<keyword evidence="7" id="KW-0378">Hydrolase</keyword>
<dbReference type="GO" id="GO:0004523">
    <property type="term" value="F:RNA-DNA hybrid ribonuclease activity"/>
    <property type="evidence" value="ECO:0007669"/>
    <property type="project" value="UniProtKB-EC"/>
</dbReference>
<evidence type="ECO:0000256" key="5">
    <source>
        <dbReference type="ARBA" id="ARBA00022723"/>
    </source>
</evidence>
<keyword evidence="10" id="KW-1185">Reference proteome</keyword>
<proteinExistence type="inferred from homology"/>
<accession>A0A136ILN5</accession>
<comment type="catalytic activity">
    <reaction evidence="1">
        <text>Endonucleolytic cleavage to 5'-phosphomonoester.</text>
        <dbReference type="EC" id="3.1.26.4"/>
    </reaction>
</comment>
<keyword evidence="4" id="KW-0540">Nuclease</keyword>
<dbReference type="InterPro" id="IPR012337">
    <property type="entry name" value="RNaseH-like_sf"/>
</dbReference>
<dbReference type="GO" id="GO:0003676">
    <property type="term" value="F:nucleic acid binding"/>
    <property type="evidence" value="ECO:0007669"/>
    <property type="project" value="InterPro"/>
</dbReference>
<name>A0A136ILN5_9PEZI</name>